<accession>A0A562RYD5</accession>
<evidence type="ECO:0000313" key="4">
    <source>
        <dbReference type="Proteomes" id="UP000318307"/>
    </source>
</evidence>
<evidence type="ECO:0000259" key="2">
    <source>
        <dbReference type="SMART" id="SM00226"/>
    </source>
</evidence>
<dbReference type="GO" id="GO:0046685">
    <property type="term" value="P:response to arsenic-containing substance"/>
    <property type="evidence" value="ECO:0007669"/>
    <property type="project" value="UniProtKB-KW"/>
</dbReference>
<dbReference type="OrthoDB" id="9784339at2"/>
<feature type="domain" description="Phosphotyrosine protein phosphatase I" evidence="2">
    <location>
        <begin position="8"/>
        <end position="144"/>
    </location>
</feature>
<keyword evidence="4" id="KW-1185">Reference proteome</keyword>
<dbReference type="RefSeq" id="WP_144683362.1">
    <property type="nucleotide sequence ID" value="NZ_VLLC01000007.1"/>
</dbReference>
<dbReference type="PANTHER" id="PTHR43428">
    <property type="entry name" value="ARSENATE REDUCTASE"/>
    <property type="match status" value="1"/>
</dbReference>
<organism evidence="3 4">
    <name type="scientific">Desulfobotulus alkaliphilus</name>
    <dbReference type="NCBI Taxonomy" id="622671"/>
    <lineage>
        <taxon>Bacteria</taxon>
        <taxon>Pseudomonadati</taxon>
        <taxon>Thermodesulfobacteriota</taxon>
        <taxon>Desulfobacteria</taxon>
        <taxon>Desulfobacterales</taxon>
        <taxon>Desulfobacteraceae</taxon>
        <taxon>Desulfobotulus</taxon>
    </lineage>
</organism>
<gene>
    <name evidence="3" type="ORF">LZ24_01188</name>
</gene>
<comment type="caution">
    <text evidence="3">The sequence shown here is derived from an EMBL/GenBank/DDBJ whole genome shotgun (WGS) entry which is preliminary data.</text>
</comment>
<dbReference type="InterPro" id="IPR036196">
    <property type="entry name" value="Ptyr_pPase_sf"/>
</dbReference>
<sequence length="145" mass="16208">MSAHKRFVIFLCNGNTIRSQMAEGLLNHMGGDRFTAVSAGVEPGEKVHPMAIAVLAEEGIDISHHKPKAIGTYLGKEAILHMITVCDKAQQTCPRVWPGLPEGNRHHWMLDNPSATEGSEEEKLKAFRNVRDDLKEKIKNWLKEV</sequence>
<evidence type="ECO:0000313" key="3">
    <source>
        <dbReference type="EMBL" id="TWI73958.1"/>
    </source>
</evidence>
<dbReference type="PANTHER" id="PTHR43428:SF1">
    <property type="entry name" value="ARSENATE REDUCTASE"/>
    <property type="match status" value="1"/>
</dbReference>
<dbReference type="CDD" id="cd16345">
    <property type="entry name" value="LMWP_ArsC"/>
    <property type="match status" value="1"/>
</dbReference>
<protein>
    <submittedName>
        <fullName evidence="3">Protein tyrosine phosphatase</fullName>
    </submittedName>
</protein>
<dbReference type="SUPFAM" id="SSF52788">
    <property type="entry name" value="Phosphotyrosine protein phosphatases I"/>
    <property type="match status" value="1"/>
</dbReference>
<name>A0A562RYD5_9BACT</name>
<reference evidence="3 4" key="1">
    <citation type="submission" date="2019-07" db="EMBL/GenBank/DDBJ databases">
        <title>Genome sequencing of 100 strains of the haloalkaliphilic chemolithoautotrophic sulfur-oxidizing bacterium Thioalkalivibrio.</title>
        <authorList>
            <person name="Muyzer G."/>
        </authorList>
    </citation>
    <scope>NUCLEOTIDE SEQUENCE [LARGE SCALE GENOMIC DNA]</scope>
    <source>
        <strain evidence="3 4">ASO4-4</strain>
    </source>
</reference>
<dbReference type="EMBL" id="VLLC01000007">
    <property type="protein sequence ID" value="TWI73958.1"/>
    <property type="molecule type" value="Genomic_DNA"/>
</dbReference>
<proteinExistence type="predicted"/>
<dbReference type="Proteomes" id="UP000318307">
    <property type="component" value="Unassembled WGS sequence"/>
</dbReference>
<evidence type="ECO:0000256" key="1">
    <source>
        <dbReference type="ARBA" id="ARBA00022849"/>
    </source>
</evidence>
<dbReference type="Gene3D" id="3.40.50.2300">
    <property type="match status" value="1"/>
</dbReference>
<dbReference type="Pfam" id="PF01451">
    <property type="entry name" value="LMWPc"/>
    <property type="match status" value="1"/>
</dbReference>
<dbReference type="InterPro" id="IPR023485">
    <property type="entry name" value="Ptyr_pPase"/>
</dbReference>
<keyword evidence="1" id="KW-0059">Arsenical resistance</keyword>
<dbReference type="AlphaFoldDB" id="A0A562RYD5"/>
<dbReference type="SMART" id="SM00226">
    <property type="entry name" value="LMWPc"/>
    <property type="match status" value="1"/>
</dbReference>